<dbReference type="GO" id="GO:0016787">
    <property type="term" value="F:hydrolase activity"/>
    <property type="evidence" value="ECO:0007669"/>
    <property type="project" value="UniProtKB-KW"/>
</dbReference>
<keyword evidence="4" id="KW-1185">Reference proteome</keyword>
<accession>A0A327YEP6</accession>
<dbReference type="Proteomes" id="UP000249165">
    <property type="component" value="Unassembled WGS sequence"/>
</dbReference>
<organism evidence="3 4">
    <name type="scientific">Salipiger aestuarii</name>
    <dbReference type="NCBI Taxonomy" id="568098"/>
    <lineage>
        <taxon>Bacteria</taxon>
        <taxon>Pseudomonadati</taxon>
        <taxon>Pseudomonadota</taxon>
        <taxon>Alphaproteobacteria</taxon>
        <taxon>Rhodobacterales</taxon>
        <taxon>Roseobacteraceae</taxon>
        <taxon>Salipiger</taxon>
    </lineage>
</organism>
<feature type="domain" description="D-galactarate/Altronate dehydratase C-terminal" evidence="2">
    <location>
        <begin position="9"/>
        <end position="85"/>
    </location>
</feature>
<name>A0A327YEP6_9RHOB</name>
<dbReference type="RefSeq" id="WP_151521367.1">
    <property type="nucleotide sequence ID" value="NZ_LIQE01000012.1"/>
</dbReference>
<evidence type="ECO:0000313" key="3">
    <source>
        <dbReference type="EMBL" id="RAK16969.1"/>
    </source>
</evidence>
<evidence type="ECO:0000256" key="1">
    <source>
        <dbReference type="SAM" id="MobiDB-lite"/>
    </source>
</evidence>
<dbReference type="PANTHER" id="PTHR30536">
    <property type="entry name" value="ALTRONATE/GALACTARATE DEHYDRATASE"/>
    <property type="match status" value="1"/>
</dbReference>
<dbReference type="EMBL" id="QLMG01000017">
    <property type="protein sequence ID" value="RAK16969.1"/>
    <property type="molecule type" value="Genomic_DNA"/>
</dbReference>
<dbReference type="InterPro" id="IPR048332">
    <property type="entry name" value="GD_AH_C"/>
</dbReference>
<dbReference type="GO" id="GO:0019698">
    <property type="term" value="P:D-galacturonate catabolic process"/>
    <property type="evidence" value="ECO:0007669"/>
    <property type="project" value="TreeGrafter"/>
</dbReference>
<dbReference type="PANTHER" id="PTHR30536:SF5">
    <property type="entry name" value="ALTRONATE DEHYDRATASE"/>
    <property type="match status" value="1"/>
</dbReference>
<comment type="caution">
    <text evidence="3">The sequence shown here is derived from an EMBL/GenBank/DDBJ whole genome shotgun (WGS) entry which is preliminary data.</text>
</comment>
<gene>
    <name evidence="3" type="ORF">ATI53_101756</name>
</gene>
<proteinExistence type="predicted"/>
<feature type="region of interest" description="Disordered" evidence="1">
    <location>
        <begin position="94"/>
        <end position="133"/>
    </location>
</feature>
<keyword evidence="3" id="KW-0378">Hydrolase</keyword>
<dbReference type="AlphaFoldDB" id="A0A327YEP6"/>
<reference evidence="3 4" key="1">
    <citation type="submission" date="2018-06" db="EMBL/GenBank/DDBJ databases">
        <title>Genomic Encyclopedia of Archaeal and Bacterial Type Strains, Phase II (KMG-II): from individual species to whole genera.</title>
        <authorList>
            <person name="Goeker M."/>
        </authorList>
    </citation>
    <scope>NUCLEOTIDE SEQUENCE [LARGE SCALE GENOMIC DNA]</scope>
    <source>
        <strain evidence="3 4">DSM 22011</strain>
    </source>
</reference>
<dbReference type="Pfam" id="PF20629">
    <property type="entry name" value="GD_AH_C"/>
    <property type="match status" value="1"/>
</dbReference>
<feature type="compositionally biased region" description="Basic residues" evidence="1">
    <location>
        <begin position="97"/>
        <end position="108"/>
    </location>
</feature>
<protein>
    <submittedName>
        <fullName evidence="3">D-galactarate dehydratase/altronate hydrolase</fullName>
    </submittedName>
</protein>
<dbReference type="InterPro" id="IPR052172">
    <property type="entry name" value="UxaA_altronate/galactarate_dh"/>
</dbReference>
<evidence type="ECO:0000259" key="2">
    <source>
        <dbReference type="Pfam" id="PF20629"/>
    </source>
</evidence>
<evidence type="ECO:0000313" key="4">
    <source>
        <dbReference type="Proteomes" id="UP000249165"/>
    </source>
</evidence>
<sequence>MPMVNRNGTVGFVYVGSPGYDQGAVTGQAASGATLTVVSTGCGSCFGARPAPRNKLASNSDLARRGPEAIDIDRGVVIEQDVSLSLTIGAMPQGALRGHRPGHHARGIKHWERKAGNQTPGPGRTARDCDRGTTPSVKAAFPCNIGVA</sequence>